<gene>
    <name evidence="9" type="ORF">CAAU_1707</name>
</gene>
<feature type="coiled-coil region" evidence="8">
    <location>
        <begin position="44"/>
        <end position="95"/>
    </location>
</feature>
<evidence type="ECO:0000256" key="4">
    <source>
        <dbReference type="ARBA" id="ARBA00023186"/>
    </source>
</evidence>
<organism evidence="9 10">
    <name type="scientific">Caloramator australicus RC3</name>
    <dbReference type="NCBI Taxonomy" id="857293"/>
    <lineage>
        <taxon>Bacteria</taxon>
        <taxon>Bacillati</taxon>
        <taxon>Bacillota</taxon>
        <taxon>Clostridia</taxon>
        <taxon>Eubacteriales</taxon>
        <taxon>Clostridiaceae</taxon>
        <taxon>Caloramator</taxon>
    </lineage>
</organism>
<protein>
    <recommendedName>
        <fullName evidence="7">Flagellar protein FliT</fullName>
    </recommendedName>
</protein>
<comment type="subcellular location">
    <subcellularLocation>
        <location evidence="1">Cytoplasm</location>
        <location evidence="1">Cytosol</location>
    </subcellularLocation>
</comment>
<keyword evidence="4" id="KW-0143">Chaperone</keyword>
<evidence type="ECO:0000256" key="1">
    <source>
        <dbReference type="ARBA" id="ARBA00004514"/>
    </source>
</evidence>
<evidence type="ECO:0000256" key="7">
    <source>
        <dbReference type="ARBA" id="ARBA00093797"/>
    </source>
</evidence>
<evidence type="ECO:0000313" key="9">
    <source>
        <dbReference type="EMBL" id="CCJ33791.1"/>
    </source>
</evidence>
<keyword evidence="3" id="KW-1005">Bacterial flagellum biogenesis</keyword>
<dbReference type="AlphaFoldDB" id="I7LH57"/>
<dbReference type="RefSeq" id="WP_008909050.1">
    <property type="nucleotide sequence ID" value="NZ_CAKP01000093.1"/>
</dbReference>
<proteinExistence type="inferred from homology"/>
<comment type="similarity">
    <text evidence="6">Belongs to the bacillales FliT family.</text>
</comment>
<evidence type="ECO:0000256" key="8">
    <source>
        <dbReference type="SAM" id="Coils"/>
    </source>
</evidence>
<keyword evidence="2" id="KW-0963">Cytoplasm</keyword>
<evidence type="ECO:0000256" key="2">
    <source>
        <dbReference type="ARBA" id="ARBA00022490"/>
    </source>
</evidence>
<sequence length="110" mass="12870">MDAFDILAQYKNISLEILKALSDDEFDNLDTLLDKRQALIDILNNKNKNQIKKIIEDLNLLELETKIQNLLNEKLQSLRNQLKNFNEKKSAAKAYTNKENLDSIFLNKKF</sequence>
<keyword evidence="8" id="KW-0175">Coiled coil</keyword>
<reference evidence="9 10" key="1">
    <citation type="journal article" date="2011" name="J. Bacteriol.">
        <title>Draft genome sequence of Caloramator australicus strain RC3T, a thermoanaerobe from the Great Artesian Basin of Australia.</title>
        <authorList>
            <person name="Ogg C.D."/>
            <person name="Patel B.K.C."/>
        </authorList>
    </citation>
    <scope>NUCLEOTIDE SEQUENCE [LARGE SCALE GENOMIC DNA]</scope>
    <source>
        <strain evidence="9 10">RC3</strain>
    </source>
</reference>
<keyword evidence="10" id="KW-1185">Reference proteome</keyword>
<comment type="function">
    <text evidence="5">May act as an export chaperone for the filament capping protein FliD.</text>
</comment>
<dbReference type="Pfam" id="PF05400">
    <property type="entry name" value="FliT"/>
    <property type="match status" value="1"/>
</dbReference>
<evidence type="ECO:0000256" key="3">
    <source>
        <dbReference type="ARBA" id="ARBA00022795"/>
    </source>
</evidence>
<accession>I7LH57</accession>
<name>I7LH57_9CLOT</name>
<dbReference type="Proteomes" id="UP000007652">
    <property type="component" value="Unassembled WGS sequence"/>
</dbReference>
<dbReference type="EMBL" id="CAKP01000093">
    <property type="protein sequence ID" value="CCJ33791.1"/>
    <property type="molecule type" value="Genomic_DNA"/>
</dbReference>
<dbReference type="InterPro" id="IPR008622">
    <property type="entry name" value="FliT"/>
</dbReference>
<comment type="caution">
    <text evidence="9">The sequence shown here is derived from an EMBL/GenBank/DDBJ whole genome shotgun (WGS) entry which is preliminary data.</text>
</comment>
<evidence type="ECO:0000256" key="5">
    <source>
        <dbReference type="ARBA" id="ARBA00093765"/>
    </source>
</evidence>
<dbReference type="STRING" id="857293.CAAU_1707"/>
<evidence type="ECO:0000313" key="10">
    <source>
        <dbReference type="Proteomes" id="UP000007652"/>
    </source>
</evidence>
<evidence type="ECO:0000256" key="6">
    <source>
        <dbReference type="ARBA" id="ARBA00093785"/>
    </source>
</evidence>